<organism evidence="1 2">
    <name type="scientific">Dermacentor silvarum</name>
    <name type="common">Tick</name>
    <dbReference type="NCBI Taxonomy" id="543639"/>
    <lineage>
        <taxon>Eukaryota</taxon>
        <taxon>Metazoa</taxon>
        <taxon>Ecdysozoa</taxon>
        <taxon>Arthropoda</taxon>
        <taxon>Chelicerata</taxon>
        <taxon>Arachnida</taxon>
        <taxon>Acari</taxon>
        <taxon>Parasitiformes</taxon>
        <taxon>Ixodida</taxon>
        <taxon>Ixodoidea</taxon>
        <taxon>Ixodidae</taxon>
        <taxon>Rhipicephalinae</taxon>
        <taxon>Dermacentor</taxon>
    </lineage>
</organism>
<proteinExistence type="predicted"/>
<evidence type="ECO:0000313" key="1">
    <source>
        <dbReference type="EMBL" id="KAH7977666.1"/>
    </source>
</evidence>
<sequence>MQTEWLSCECRKRCPDDDQINERMALTNSIHEAKRKYPYMMSFERITIEQLERVLLQVACTLAVSEPELEFEHRDLHCDNVLVNITE</sequence>
<reference evidence="1" key="1">
    <citation type="submission" date="2020-05" db="EMBL/GenBank/DDBJ databases">
        <title>Large-scale comparative analyses of tick genomes elucidate their genetic diversity and vector capacities.</title>
        <authorList>
            <person name="Jia N."/>
            <person name="Wang J."/>
            <person name="Shi W."/>
            <person name="Du L."/>
            <person name="Sun Y."/>
            <person name="Zhan W."/>
            <person name="Jiang J."/>
            <person name="Wang Q."/>
            <person name="Zhang B."/>
            <person name="Ji P."/>
            <person name="Sakyi L.B."/>
            <person name="Cui X."/>
            <person name="Yuan T."/>
            <person name="Jiang B."/>
            <person name="Yang W."/>
            <person name="Lam T.T.-Y."/>
            <person name="Chang Q."/>
            <person name="Ding S."/>
            <person name="Wang X."/>
            <person name="Zhu J."/>
            <person name="Ruan X."/>
            <person name="Zhao L."/>
            <person name="Wei J."/>
            <person name="Que T."/>
            <person name="Du C."/>
            <person name="Cheng J."/>
            <person name="Dai P."/>
            <person name="Han X."/>
            <person name="Huang E."/>
            <person name="Gao Y."/>
            <person name="Liu J."/>
            <person name="Shao H."/>
            <person name="Ye R."/>
            <person name="Li L."/>
            <person name="Wei W."/>
            <person name="Wang X."/>
            <person name="Wang C."/>
            <person name="Yang T."/>
            <person name="Huo Q."/>
            <person name="Li W."/>
            <person name="Guo W."/>
            <person name="Chen H."/>
            <person name="Zhou L."/>
            <person name="Ni X."/>
            <person name="Tian J."/>
            <person name="Zhou Y."/>
            <person name="Sheng Y."/>
            <person name="Liu T."/>
            <person name="Pan Y."/>
            <person name="Xia L."/>
            <person name="Li J."/>
            <person name="Zhao F."/>
            <person name="Cao W."/>
        </authorList>
    </citation>
    <scope>NUCLEOTIDE SEQUENCE</scope>
    <source>
        <strain evidence="1">Dsil-2018</strain>
    </source>
</reference>
<dbReference type="EMBL" id="CM023470">
    <property type="protein sequence ID" value="KAH7977666.1"/>
    <property type="molecule type" value="Genomic_DNA"/>
</dbReference>
<dbReference type="Proteomes" id="UP000821865">
    <property type="component" value="Chromosome 1"/>
</dbReference>
<name>A0ACB8DTP8_DERSI</name>
<protein>
    <submittedName>
        <fullName evidence="1">Uncharacterized protein</fullName>
    </submittedName>
</protein>
<comment type="caution">
    <text evidence="1">The sequence shown here is derived from an EMBL/GenBank/DDBJ whole genome shotgun (WGS) entry which is preliminary data.</text>
</comment>
<gene>
    <name evidence="1" type="ORF">HPB49_003153</name>
</gene>
<accession>A0ACB8DTP8</accession>
<evidence type="ECO:0000313" key="2">
    <source>
        <dbReference type="Proteomes" id="UP000821865"/>
    </source>
</evidence>
<keyword evidence="2" id="KW-1185">Reference proteome</keyword>